<organism evidence="2 3">
    <name type="scientific">Piloderma croceum (strain F 1598)</name>
    <dbReference type="NCBI Taxonomy" id="765440"/>
    <lineage>
        <taxon>Eukaryota</taxon>
        <taxon>Fungi</taxon>
        <taxon>Dikarya</taxon>
        <taxon>Basidiomycota</taxon>
        <taxon>Agaricomycotina</taxon>
        <taxon>Agaricomycetes</taxon>
        <taxon>Agaricomycetidae</taxon>
        <taxon>Atheliales</taxon>
        <taxon>Atheliaceae</taxon>
        <taxon>Piloderma</taxon>
    </lineage>
</organism>
<dbReference type="OrthoDB" id="3255427at2759"/>
<gene>
    <name evidence="2" type="ORF">PILCRDRAFT_817175</name>
</gene>
<dbReference type="InParanoid" id="A0A0C3G3M3"/>
<name>A0A0C3G3M3_PILCF</name>
<proteinExistence type="predicted"/>
<reference evidence="3" key="2">
    <citation type="submission" date="2015-01" db="EMBL/GenBank/DDBJ databases">
        <title>Evolutionary Origins and Diversification of the Mycorrhizal Mutualists.</title>
        <authorList>
            <consortium name="DOE Joint Genome Institute"/>
            <consortium name="Mycorrhizal Genomics Consortium"/>
            <person name="Kohler A."/>
            <person name="Kuo A."/>
            <person name="Nagy L.G."/>
            <person name="Floudas D."/>
            <person name="Copeland A."/>
            <person name="Barry K.W."/>
            <person name="Cichocki N."/>
            <person name="Veneault-Fourrey C."/>
            <person name="LaButti K."/>
            <person name="Lindquist E.A."/>
            <person name="Lipzen A."/>
            <person name="Lundell T."/>
            <person name="Morin E."/>
            <person name="Murat C."/>
            <person name="Riley R."/>
            <person name="Ohm R."/>
            <person name="Sun H."/>
            <person name="Tunlid A."/>
            <person name="Henrissat B."/>
            <person name="Grigoriev I.V."/>
            <person name="Hibbett D.S."/>
            <person name="Martin F."/>
        </authorList>
    </citation>
    <scope>NUCLEOTIDE SEQUENCE [LARGE SCALE GENOMIC DNA]</scope>
    <source>
        <strain evidence="3">F 1598</strain>
    </source>
</reference>
<feature type="compositionally biased region" description="Polar residues" evidence="1">
    <location>
        <begin position="106"/>
        <end position="116"/>
    </location>
</feature>
<evidence type="ECO:0000313" key="3">
    <source>
        <dbReference type="Proteomes" id="UP000054166"/>
    </source>
</evidence>
<sequence length="369" mass="41751">MQGAAYSAYPYNTRTPYPAHYYPPQTFPNVYPNGGSREPTTIYADWPQMPQPPNAAQNSMPRPREERAQRQSNGPGNTPMPRPKQLASRYRPQLKSAMKRPARSVSDPSDQLQRARTNSDPRRTLNPMTRTRTSSNVAKDIPDHLFVSLHGGSYLQIQNVNLHLVNELRQSLLMMWPHGVESESTGKDNTWRVNFAKNPWSSTGQDAIMVLRMIIQLFTRITLGHDFINTINILQTPPRLVFAETNDPGVYINHFVAYFSRSGRKLTLVDPPQILGEVIGSRLRAAWPHKISADRTPEDGIYTVGLRATTFGSYTLDKHLFMSYALQEIRSLGYQFVASVPLGRRGPLGLGSRREVLVFKDMMSKSAQR</sequence>
<evidence type="ECO:0000256" key="1">
    <source>
        <dbReference type="SAM" id="MobiDB-lite"/>
    </source>
</evidence>
<evidence type="ECO:0000313" key="2">
    <source>
        <dbReference type="EMBL" id="KIM85181.1"/>
    </source>
</evidence>
<reference evidence="2 3" key="1">
    <citation type="submission" date="2014-04" db="EMBL/GenBank/DDBJ databases">
        <authorList>
            <consortium name="DOE Joint Genome Institute"/>
            <person name="Kuo A."/>
            <person name="Tarkka M."/>
            <person name="Buscot F."/>
            <person name="Kohler A."/>
            <person name="Nagy L.G."/>
            <person name="Floudas D."/>
            <person name="Copeland A."/>
            <person name="Barry K.W."/>
            <person name="Cichocki N."/>
            <person name="Veneault-Fourrey C."/>
            <person name="LaButti K."/>
            <person name="Lindquist E.A."/>
            <person name="Lipzen A."/>
            <person name="Lundell T."/>
            <person name="Morin E."/>
            <person name="Murat C."/>
            <person name="Sun H."/>
            <person name="Tunlid A."/>
            <person name="Henrissat B."/>
            <person name="Grigoriev I.V."/>
            <person name="Hibbett D.S."/>
            <person name="Martin F."/>
            <person name="Nordberg H.P."/>
            <person name="Cantor M.N."/>
            <person name="Hua S.X."/>
        </authorList>
    </citation>
    <scope>NUCLEOTIDE SEQUENCE [LARGE SCALE GENOMIC DNA]</scope>
    <source>
        <strain evidence="2 3">F 1598</strain>
    </source>
</reference>
<dbReference type="PANTHER" id="PTHR38696">
    <property type="entry name" value="MEDIATOR OF RNA POLYMERASE II TRANSCRIPTION SUBUNIT 13"/>
    <property type="match status" value="1"/>
</dbReference>
<dbReference type="PANTHER" id="PTHR38696:SF1">
    <property type="entry name" value="MEDIATOR OF RNA POLYMERASE II TRANSCRIPTION SUBUNIT 13"/>
    <property type="match status" value="1"/>
</dbReference>
<feature type="region of interest" description="Disordered" evidence="1">
    <location>
        <begin position="30"/>
        <end position="130"/>
    </location>
</feature>
<accession>A0A0C3G3M3</accession>
<dbReference type="Proteomes" id="UP000054166">
    <property type="component" value="Unassembled WGS sequence"/>
</dbReference>
<dbReference type="HOGENOM" id="CLU_057382_0_0_1"/>
<keyword evidence="3" id="KW-1185">Reference proteome</keyword>
<protein>
    <submittedName>
        <fullName evidence="2">Uncharacterized protein</fullName>
    </submittedName>
</protein>
<dbReference type="EMBL" id="KN832985">
    <property type="protein sequence ID" value="KIM85181.1"/>
    <property type="molecule type" value="Genomic_DNA"/>
</dbReference>
<dbReference type="AlphaFoldDB" id="A0A0C3G3M3"/>